<evidence type="ECO:0000313" key="1">
    <source>
        <dbReference type="EMBL" id="KAL3374481.1"/>
    </source>
</evidence>
<dbReference type="AlphaFoldDB" id="A0ABD2V0H1"/>
<keyword evidence="2" id="KW-1185">Reference proteome</keyword>
<reference evidence="1 2" key="1">
    <citation type="submission" date="2024-05" db="EMBL/GenBank/DDBJ databases">
        <title>De novo assembly of an allotetraploid wild potato.</title>
        <authorList>
            <person name="Hosaka A.J."/>
        </authorList>
    </citation>
    <scope>NUCLEOTIDE SEQUENCE [LARGE SCALE GENOMIC DNA]</scope>
    <source>
        <tissue evidence="1">Young leaves</tissue>
    </source>
</reference>
<gene>
    <name evidence="1" type="ORF">AABB24_006121</name>
</gene>
<organism evidence="1 2">
    <name type="scientific">Solanum stoloniferum</name>
    <dbReference type="NCBI Taxonomy" id="62892"/>
    <lineage>
        <taxon>Eukaryota</taxon>
        <taxon>Viridiplantae</taxon>
        <taxon>Streptophyta</taxon>
        <taxon>Embryophyta</taxon>
        <taxon>Tracheophyta</taxon>
        <taxon>Spermatophyta</taxon>
        <taxon>Magnoliopsida</taxon>
        <taxon>eudicotyledons</taxon>
        <taxon>Gunneridae</taxon>
        <taxon>Pentapetalae</taxon>
        <taxon>asterids</taxon>
        <taxon>lamiids</taxon>
        <taxon>Solanales</taxon>
        <taxon>Solanaceae</taxon>
        <taxon>Solanoideae</taxon>
        <taxon>Solaneae</taxon>
        <taxon>Solanum</taxon>
    </lineage>
</organism>
<dbReference type="Proteomes" id="UP001627284">
    <property type="component" value="Unassembled WGS sequence"/>
</dbReference>
<sequence length="105" mass="12248">MWDFENFQNPITDKDCQLASVRIRTILKEIGKEKGNLRDNTALEASNSTKARALHTTMYEFKGEKSKLRLQNWKFGELELVLGLLLLCAYVREEYRVLGIRKIVE</sequence>
<dbReference type="EMBL" id="JBJKTR010000003">
    <property type="protein sequence ID" value="KAL3374481.1"/>
    <property type="molecule type" value="Genomic_DNA"/>
</dbReference>
<protein>
    <submittedName>
        <fullName evidence="1">Uncharacterized protein</fullName>
    </submittedName>
</protein>
<evidence type="ECO:0000313" key="2">
    <source>
        <dbReference type="Proteomes" id="UP001627284"/>
    </source>
</evidence>
<proteinExistence type="predicted"/>
<comment type="caution">
    <text evidence="1">The sequence shown here is derived from an EMBL/GenBank/DDBJ whole genome shotgun (WGS) entry which is preliminary data.</text>
</comment>
<name>A0ABD2V0H1_9SOLN</name>
<accession>A0ABD2V0H1</accession>